<evidence type="ECO:0000256" key="1">
    <source>
        <dbReference type="ARBA" id="ARBA00022801"/>
    </source>
</evidence>
<dbReference type="Pfam" id="PF03629">
    <property type="entry name" value="SASA"/>
    <property type="match status" value="1"/>
</dbReference>
<evidence type="ECO:0000259" key="2">
    <source>
        <dbReference type="Pfam" id="PF03629"/>
    </source>
</evidence>
<dbReference type="EMBL" id="FUYV01000010">
    <property type="protein sequence ID" value="SKC11751.1"/>
    <property type="molecule type" value="Genomic_DNA"/>
</dbReference>
<evidence type="ECO:0000313" key="4">
    <source>
        <dbReference type="Proteomes" id="UP000191055"/>
    </source>
</evidence>
<dbReference type="SUPFAM" id="SSF52266">
    <property type="entry name" value="SGNH hydrolase"/>
    <property type="match status" value="1"/>
</dbReference>
<dbReference type="GO" id="GO:0005975">
    <property type="term" value="P:carbohydrate metabolic process"/>
    <property type="evidence" value="ECO:0007669"/>
    <property type="project" value="TreeGrafter"/>
</dbReference>
<accession>A0A1T5GTL8</accession>
<dbReference type="Proteomes" id="UP000191055">
    <property type="component" value="Unassembled WGS sequence"/>
</dbReference>
<dbReference type="STRING" id="889453.SAMN03080601_01964"/>
<feature type="domain" description="Sialate O-acetylesterase" evidence="2">
    <location>
        <begin position="452"/>
        <end position="565"/>
    </location>
</feature>
<dbReference type="SUPFAM" id="SSF49785">
    <property type="entry name" value="Galactose-binding domain-like"/>
    <property type="match status" value="1"/>
</dbReference>
<dbReference type="InterPro" id="IPR008979">
    <property type="entry name" value="Galactose-bd-like_sf"/>
</dbReference>
<dbReference type="Gene3D" id="3.40.50.1110">
    <property type="entry name" value="SGNH hydrolase"/>
    <property type="match status" value="2"/>
</dbReference>
<dbReference type="AlphaFoldDB" id="A0A1T5GTL8"/>
<organism evidence="3 4">
    <name type="scientific">Alkalitalea saponilacus</name>
    <dbReference type="NCBI Taxonomy" id="889453"/>
    <lineage>
        <taxon>Bacteria</taxon>
        <taxon>Pseudomonadati</taxon>
        <taxon>Bacteroidota</taxon>
        <taxon>Bacteroidia</taxon>
        <taxon>Marinilabiliales</taxon>
        <taxon>Marinilabiliaceae</taxon>
        <taxon>Alkalitalea</taxon>
    </lineage>
</organism>
<dbReference type="PROSITE" id="PS51257">
    <property type="entry name" value="PROKAR_LIPOPROTEIN"/>
    <property type="match status" value="1"/>
</dbReference>
<dbReference type="PANTHER" id="PTHR22901">
    <property type="entry name" value="SIALATE O-ACETYLESTERASE"/>
    <property type="match status" value="1"/>
</dbReference>
<dbReference type="GO" id="GO:0001681">
    <property type="term" value="F:sialate O-acetylesterase activity"/>
    <property type="evidence" value="ECO:0007669"/>
    <property type="project" value="InterPro"/>
</dbReference>
<dbReference type="OrthoDB" id="9816001at2"/>
<proteinExistence type="predicted"/>
<sequence>MNHFRLLRQTFVLLLSLFVMYSCKTDSELKLPSVFSNNMVLQQNIDATIWGYAKSGTEITVSSQWGAVSKAKAGEDGKWMLELATIEAGGPYFIDVEAGETKIRIENVLLGEVWLASGQSNMEMPLRGWPPLEPIYGSDEAIATSDYPGVRMFTVARNVSSTILNDVEGEWLVSSPETAGGFSATAYFFARKVHAETGVPVGIIHSSWGGTPAESWISGSTLGVDRDFTERVEMLQQAKEEEQKYNRWLDRFPMKSIAMTGNVDPLVGIDLFDEYGSSPETDVNDWPAINLPALIEDTEIGDFDGVIWFRKKIEIPESWIGKNLVLSLGPIDDRDVTWVNGNRVGGMEEDGLYQVERIYNVPSEYVTDRDLLIAVRVIDTQGGGGIYGKEEQLKLFPEGEVDLAISLAGEWNYKLVGEIQGLSLYLFDPAKDVLASRPQRTMVLNSHTPTVLYNAMVAPLVPYGLKGVIWYQGETNVGRANQYMRLKSMLITDWRNHYKNDELSFYYVQLAPWHYNDVEGIASANLREAQRRMQFIPHTGMISTLDIGDLESIHPGNKKDVGERLALWALANDYGVNLPFTGPEPAKVSIINNRVEIEFDHAENGLVLSREYCGQFEISGADGVFHRATVILNDNSLVVESSEVREPVNVRYGYRNGAKASLFNGDMLPAPSFSTENEIAN</sequence>
<dbReference type="InterPro" id="IPR005181">
    <property type="entry name" value="SASA"/>
</dbReference>
<name>A0A1T5GTL8_9BACT</name>
<keyword evidence="4" id="KW-1185">Reference proteome</keyword>
<keyword evidence="1" id="KW-0378">Hydrolase</keyword>
<evidence type="ECO:0000313" key="3">
    <source>
        <dbReference type="EMBL" id="SKC11751.1"/>
    </source>
</evidence>
<dbReference type="InterPro" id="IPR039329">
    <property type="entry name" value="SIAE"/>
</dbReference>
<gene>
    <name evidence="3" type="ORF">SAMN03080601_01964</name>
</gene>
<dbReference type="InterPro" id="IPR036514">
    <property type="entry name" value="SGNH_hydro_sf"/>
</dbReference>
<protein>
    <submittedName>
        <fullName evidence="3">Sialate O-acetylesterase</fullName>
    </submittedName>
</protein>
<reference evidence="3 4" key="1">
    <citation type="submission" date="2017-02" db="EMBL/GenBank/DDBJ databases">
        <authorList>
            <person name="Peterson S.W."/>
        </authorList>
    </citation>
    <scope>NUCLEOTIDE SEQUENCE [LARGE SCALE GENOMIC DNA]</scope>
    <source>
        <strain evidence="3 4">DSM 24412</strain>
    </source>
</reference>
<dbReference type="PANTHER" id="PTHR22901:SF0">
    <property type="entry name" value="SIALATE O-ACETYLESTERASE"/>
    <property type="match status" value="1"/>
</dbReference>
<dbReference type="KEGG" id="asx:CDL62_03050"/>